<dbReference type="GeneID" id="116291195"/>
<reference evidence="15" key="1">
    <citation type="submission" date="2025-08" db="UniProtKB">
        <authorList>
            <consortium name="RefSeq"/>
        </authorList>
    </citation>
    <scope>IDENTIFICATION</scope>
    <source>
        <tissue evidence="15">Tentacle</tissue>
    </source>
</reference>
<dbReference type="Pfam" id="PF03712">
    <property type="entry name" value="Cu2_monoox_C"/>
    <property type="match status" value="1"/>
</dbReference>
<sequence>MAPMLLLTILSLFSVSSASLSDDYAHFAALDPAEKVKLYWTIHQSNQSVSFALEAATTGWVGFGISSGSGRMTGADIVIGWVKDDKPFLTDRYAEGQWMPEIDEHNDYHLTFGEEKNGKTILKFYRKIDTCDKKDIKLTEGTTKVIFALNDEDPVSPTQMKGHTPSDRNARSILLLNSQGNRDKPDPSWSSFNILNKNYEVPSKHTTYHCSVHKIPDFPKKNHVIRFDPVVQQGNEGVVHHFIVMACDKDFPGVHLNASVDCDDYANMPAEVMKCRGLGVLAAAWGVGGGPFVYPQHVGFPIDAEHIGRYFVMEVHYDNPDHKSGIIDNSGVRFFYTPNLRKYDAGVFTVGSSVSPWLMVPPKQRKWLTTSSCSRSCTEKHLKNSSLPETGIKIFSAFLHTHLSGRAAWTQHTRDGKELPEIARDDNYDFNFQDIQFLRNEVHLKPGDEIIHNCVYNTMDRTKLTFGGDSTRDEMCLNFVFYYPFLPKLPRICTALDLKAGVAMMDKHYPAEDGKNASLVYNPIKRSHVIWTPKMTDEYKQLIADDNQLFRPFCSMKTVFNNTLRDSLNDADYQGPKVKITTPLPAPKDQCDVYSSAVCTSGYLLYQILTVTFIILTQW</sequence>
<dbReference type="FunCoup" id="A0A6P8HCN2">
    <property type="interactions" value="290"/>
</dbReference>
<evidence type="ECO:0000256" key="1">
    <source>
        <dbReference type="ARBA" id="ARBA00001973"/>
    </source>
</evidence>
<comment type="similarity">
    <text evidence="3">Belongs to the copper type II ascorbate-dependent monooxygenase family.</text>
</comment>
<dbReference type="InterPro" id="IPR024548">
    <property type="entry name" value="Cu2_monoox_C"/>
</dbReference>
<evidence type="ECO:0000256" key="10">
    <source>
        <dbReference type="ARBA" id="ARBA00023157"/>
    </source>
</evidence>
<dbReference type="GO" id="GO:0006589">
    <property type="term" value="P:octopamine biosynthetic process"/>
    <property type="evidence" value="ECO:0007669"/>
    <property type="project" value="TreeGrafter"/>
</dbReference>
<gene>
    <name evidence="15" type="primary">LOC116291195</name>
</gene>
<dbReference type="InterPro" id="IPR045266">
    <property type="entry name" value="DOH_DOMON"/>
</dbReference>
<dbReference type="PROSITE" id="PS50836">
    <property type="entry name" value="DOMON"/>
    <property type="match status" value="1"/>
</dbReference>
<evidence type="ECO:0000256" key="12">
    <source>
        <dbReference type="SAM" id="SignalP"/>
    </source>
</evidence>
<evidence type="ECO:0000256" key="5">
    <source>
        <dbReference type="ARBA" id="ARBA00022729"/>
    </source>
</evidence>
<dbReference type="Gene3D" id="2.60.40.1210">
    <property type="entry name" value="Cellobiose dehydrogenase, cytochrome domain"/>
    <property type="match status" value="1"/>
</dbReference>
<keyword evidence="10" id="KW-1015">Disulfide bond</keyword>
<dbReference type="Gene3D" id="2.60.120.310">
    <property type="entry name" value="Copper type II, ascorbate-dependent monooxygenase, N-terminal domain"/>
    <property type="match status" value="1"/>
</dbReference>
<dbReference type="InterPro" id="IPR036939">
    <property type="entry name" value="Cu2_ascorb_mOase_N_sf"/>
</dbReference>
<keyword evidence="4" id="KW-0479">Metal-binding</keyword>
<dbReference type="PANTHER" id="PTHR10157:SF23">
    <property type="entry name" value="MOXD1 HOMOLOG 1"/>
    <property type="match status" value="1"/>
</dbReference>
<dbReference type="SUPFAM" id="SSF49742">
    <property type="entry name" value="PHM/PNGase F"/>
    <property type="match status" value="2"/>
</dbReference>
<evidence type="ECO:0000256" key="6">
    <source>
        <dbReference type="ARBA" id="ARBA00023002"/>
    </source>
</evidence>
<dbReference type="PANTHER" id="PTHR10157">
    <property type="entry name" value="DOPAMINE BETA HYDROXYLASE RELATED"/>
    <property type="match status" value="1"/>
</dbReference>
<dbReference type="InterPro" id="IPR000323">
    <property type="entry name" value="Cu2_ascorb_mOase_N"/>
</dbReference>
<evidence type="ECO:0000256" key="11">
    <source>
        <dbReference type="ARBA" id="ARBA00023180"/>
    </source>
</evidence>
<dbReference type="Pfam" id="PF01082">
    <property type="entry name" value="Cu2_monooxygen"/>
    <property type="match status" value="1"/>
</dbReference>
<dbReference type="GO" id="GO:0005507">
    <property type="term" value="F:copper ion binding"/>
    <property type="evidence" value="ECO:0007669"/>
    <property type="project" value="InterPro"/>
</dbReference>
<feature type="signal peptide" evidence="12">
    <location>
        <begin position="1"/>
        <end position="18"/>
    </location>
</feature>
<dbReference type="InParanoid" id="A0A6P8HCN2"/>
<keyword evidence="11" id="KW-0325">Glycoprotein</keyword>
<dbReference type="Pfam" id="PF03351">
    <property type="entry name" value="DOMON"/>
    <property type="match status" value="1"/>
</dbReference>
<dbReference type="FunFam" id="2.60.40.1210:FF:000001">
    <property type="entry name" value="Monooxygenase, DBH-like 1, like"/>
    <property type="match status" value="1"/>
</dbReference>
<dbReference type="InterPro" id="IPR028460">
    <property type="entry name" value="Tbh/DBH"/>
</dbReference>
<keyword evidence="5 12" id="KW-0732">Signal</keyword>
<dbReference type="FunFam" id="2.60.120.310:FF:000004">
    <property type="entry name" value="DBH-like monooxygenase protein 1"/>
    <property type="match status" value="1"/>
</dbReference>
<evidence type="ECO:0000256" key="9">
    <source>
        <dbReference type="ARBA" id="ARBA00023136"/>
    </source>
</evidence>
<keyword evidence="9" id="KW-0472">Membrane</keyword>
<dbReference type="GO" id="GO:0042420">
    <property type="term" value="P:dopamine catabolic process"/>
    <property type="evidence" value="ECO:0007669"/>
    <property type="project" value="TreeGrafter"/>
</dbReference>
<organism evidence="14 15">
    <name type="scientific">Actinia tenebrosa</name>
    <name type="common">Australian red waratah sea anemone</name>
    <dbReference type="NCBI Taxonomy" id="6105"/>
    <lineage>
        <taxon>Eukaryota</taxon>
        <taxon>Metazoa</taxon>
        <taxon>Cnidaria</taxon>
        <taxon>Anthozoa</taxon>
        <taxon>Hexacorallia</taxon>
        <taxon>Actiniaria</taxon>
        <taxon>Actiniidae</taxon>
        <taxon>Actinia</taxon>
    </lineage>
</organism>
<comment type="cofactor">
    <cofactor evidence="1">
        <name>Cu(2+)</name>
        <dbReference type="ChEBI" id="CHEBI:29036"/>
    </cofactor>
</comment>
<dbReference type="InterPro" id="IPR008977">
    <property type="entry name" value="PHM/PNGase_F_dom_sf"/>
</dbReference>
<dbReference type="InterPro" id="IPR014784">
    <property type="entry name" value="Cu2_ascorb_mOase-like_C"/>
</dbReference>
<proteinExistence type="inferred from homology"/>
<evidence type="ECO:0000256" key="3">
    <source>
        <dbReference type="ARBA" id="ARBA00010676"/>
    </source>
</evidence>
<keyword evidence="8" id="KW-0503">Monooxygenase</keyword>
<evidence type="ECO:0000313" key="15">
    <source>
        <dbReference type="RefSeq" id="XP_031554194.1"/>
    </source>
</evidence>
<dbReference type="RefSeq" id="XP_031554194.1">
    <property type="nucleotide sequence ID" value="XM_031698334.1"/>
</dbReference>
<keyword evidence="7" id="KW-0186">Copper</keyword>
<protein>
    <submittedName>
        <fullName evidence="15">DBH-like monooxygenase protein 1 isoform X1</fullName>
    </submittedName>
</protein>
<dbReference type="Proteomes" id="UP000515163">
    <property type="component" value="Unplaced"/>
</dbReference>
<comment type="subcellular location">
    <subcellularLocation>
        <location evidence="2">Membrane</location>
    </subcellularLocation>
</comment>
<dbReference type="Gene3D" id="2.60.120.230">
    <property type="match status" value="1"/>
</dbReference>
<dbReference type="GO" id="GO:0030667">
    <property type="term" value="C:secretory granule membrane"/>
    <property type="evidence" value="ECO:0007669"/>
    <property type="project" value="TreeGrafter"/>
</dbReference>
<evidence type="ECO:0000256" key="8">
    <source>
        <dbReference type="ARBA" id="ARBA00023033"/>
    </source>
</evidence>
<evidence type="ECO:0000313" key="14">
    <source>
        <dbReference type="Proteomes" id="UP000515163"/>
    </source>
</evidence>
<dbReference type="KEGG" id="aten:116291195"/>
<evidence type="ECO:0000259" key="13">
    <source>
        <dbReference type="PROSITE" id="PS50836"/>
    </source>
</evidence>
<dbReference type="PRINTS" id="PR00767">
    <property type="entry name" value="DBMONOXGNASE"/>
</dbReference>
<dbReference type="OrthoDB" id="5946536at2759"/>
<dbReference type="SMART" id="SM00664">
    <property type="entry name" value="DoH"/>
    <property type="match status" value="1"/>
</dbReference>
<evidence type="ECO:0000256" key="4">
    <source>
        <dbReference type="ARBA" id="ARBA00022723"/>
    </source>
</evidence>
<accession>A0A6P8HCN2</accession>
<feature type="domain" description="DOMON" evidence="13">
    <location>
        <begin position="34"/>
        <end position="150"/>
    </location>
</feature>
<feature type="chain" id="PRO_5027679740" evidence="12">
    <location>
        <begin position="19"/>
        <end position="619"/>
    </location>
</feature>
<dbReference type="CDD" id="cd09631">
    <property type="entry name" value="DOMON_DOH"/>
    <property type="match status" value="1"/>
</dbReference>
<dbReference type="FunFam" id="2.60.120.230:FF:000001">
    <property type="entry name" value="Monooxygenase, DBH-like 1"/>
    <property type="match status" value="1"/>
</dbReference>
<dbReference type="AlphaFoldDB" id="A0A6P8HCN2"/>
<evidence type="ECO:0000256" key="2">
    <source>
        <dbReference type="ARBA" id="ARBA00004370"/>
    </source>
</evidence>
<keyword evidence="14" id="KW-1185">Reference proteome</keyword>
<dbReference type="GO" id="GO:0004500">
    <property type="term" value="F:dopamine beta-monooxygenase activity"/>
    <property type="evidence" value="ECO:0007669"/>
    <property type="project" value="InterPro"/>
</dbReference>
<dbReference type="GO" id="GO:0042421">
    <property type="term" value="P:norepinephrine biosynthetic process"/>
    <property type="evidence" value="ECO:0007669"/>
    <property type="project" value="TreeGrafter"/>
</dbReference>
<keyword evidence="6" id="KW-0560">Oxidoreductase</keyword>
<dbReference type="GO" id="GO:0005615">
    <property type="term" value="C:extracellular space"/>
    <property type="evidence" value="ECO:0007669"/>
    <property type="project" value="TreeGrafter"/>
</dbReference>
<name>A0A6P8HCN2_ACTTE</name>
<dbReference type="InterPro" id="IPR005018">
    <property type="entry name" value="DOMON_domain"/>
</dbReference>
<evidence type="ECO:0000256" key="7">
    <source>
        <dbReference type="ARBA" id="ARBA00023008"/>
    </source>
</evidence>
<dbReference type="SUPFAM" id="SSF49344">
    <property type="entry name" value="CBD9-like"/>
    <property type="match status" value="1"/>
</dbReference>
<dbReference type="InterPro" id="IPR000945">
    <property type="entry name" value="DBH-like"/>
</dbReference>